<accession>A0A327L2V7</accession>
<dbReference type="AlphaFoldDB" id="A0A327L2V7"/>
<dbReference type="SMART" id="SM00507">
    <property type="entry name" value="HNHc"/>
    <property type="match status" value="1"/>
</dbReference>
<name>A0A327L2V7_9BRAD</name>
<organism evidence="3 4">
    <name type="scientific">Rhodoplanes roseus</name>
    <dbReference type="NCBI Taxonomy" id="29409"/>
    <lineage>
        <taxon>Bacteria</taxon>
        <taxon>Pseudomonadati</taxon>
        <taxon>Pseudomonadota</taxon>
        <taxon>Alphaproteobacteria</taxon>
        <taxon>Hyphomicrobiales</taxon>
        <taxon>Nitrobacteraceae</taxon>
        <taxon>Rhodoplanes</taxon>
    </lineage>
</organism>
<protein>
    <recommendedName>
        <fullName evidence="2">HNH nuclease domain-containing protein</fullName>
    </recommendedName>
</protein>
<comment type="caution">
    <text evidence="3">The sequence shown here is derived from an EMBL/GenBank/DDBJ whole genome shotgun (WGS) entry which is preliminary data.</text>
</comment>
<evidence type="ECO:0000256" key="1">
    <source>
        <dbReference type="SAM" id="MobiDB-lite"/>
    </source>
</evidence>
<proteinExistence type="predicted"/>
<dbReference type="InterPro" id="IPR003615">
    <property type="entry name" value="HNH_nuc"/>
</dbReference>
<feature type="domain" description="HNH nuclease" evidence="2">
    <location>
        <begin position="49"/>
        <end position="109"/>
    </location>
</feature>
<reference evidence="3 4" key="1">
    <citation type="submission" date="2017-07" db="EMBL/GenBank/DDBJ databases">
        <title>Draft Genome Sequences of Select Purple Nonsulfur Bacteria.</title>
        <authorList>
            <person name="Lasarre B."/>
            <person name="Mckinlay J.B."/>
        </authorList>
    </citation>
    <scope>NUCLEOTIDE SEQUENCE [LARGE SCALE GENOMIC DNA]</scope>
    <source>
        <strain evidence="3 4">DSM 5909</strain>
    </source>
</reference>
<dbReference type="Proteomes" id="UP000249130">
    <property type="component" value="Unassembled WGS sequence"/>
</dbReference>
<sequence>MARLKAAPPRLTSIGMSLAAPPGDEQAYDRRRRGEQPWRSWYKTARWRALRRDVIIRDACTCQRTGIVLGGREPSPDSPVVHHVVPHRGDPALFWDAANLETVSKAWHDEHGQREDLAQG</sequence>
<feature type="region of interest" description="Disordered" evidence="1">
    <location>
        <begin position="1"/>
        <end position="35"/>
    </location>
</feature>
<evidence type="ECO:0000313" key="4">
    <source>
        <dbReference type="Proteomes" id="UP000249130"/>
    </source>
</evidence>
<dbReference type="EMBL" id="NPEX01000036">
    <property type="protein sequence ID" value="RAI44717.1"/>
    <property type="molecule type" value="Genomic_DNA"/>
</dbReference>
<evidence type="ECO:0000259" key="2">
    <source>
        <dbReference type="SMART" id="SM00507"/>
    </source>
</evidence>
<evidence type="ECO:0000313" key="3">
    <source>
        <dbReference type="EMBL" id="RAI44717.1"/>
    </source>
</evidence>
<gene>
    <name evidence="3" type="ORF">CH341_07830</name>
</gene>
<keyword evidence="4" id="KW-1185">Reference proteome</keyword>
<dbReference type="OrthoDB" id="5292295at2"/>